<evidence type="ECO:0000256" key="1">
    <source>
        <dbReference type="SAM" id="MobiDB-lite"/>
    </source>
</evidence>
<reference evidence="2 3" key="1">
    <citation type="submission" date="2018-11" db="EMBL/GenBank/DDBJ databases">
        <authorList>
            <consortium name="Pathogen Informatics"/>
        </authorList>
    </citation>
    <scope>NUCLEOTIDE SEQUENCE [LARGE SCALE GENOMIC DNA]</scope>
    <source>
        <strain evidence="2 3">Zambia</strain>
    </source>
</reference>
<name>A0A3P8I279_9TREM</name>
<accession>A0A3P8I279</accession>
<dbReference type="AlphaFoldDB" id="A0A3P8I279"/>
<evidence type="ECO:0000313" key="2">
    <source>
        <dbReference type="EMBL" id="VDP52263.1"/>
    </source>
</evidence>
<organism evidence="2 3">
    <name type="scientific">Schistosoma margrebowiei</name>
    <dbReference type="NCBI Taxonomy" id="48269"/>
    <lineage>
        <taxon>Eukaryota</taxon>
        <taxon>Metazoa</taxon>
        <taxon>Spiralia</taxon>
        <taxon>Lophotrochozoa</taxon>
        <taxon>Platyhelminthes</taxon>
        <taxon>Trematoda</taxon>
        <taxon>Digenea</taxon>
        <taxon>Strigeidida</taxon>
        <taxon>Schistosomatoidea</taxon>
        <taxon>Schistosomatidae</taxon>
        <taxon>Schistosoma</taxon>
    </lineage>
</organism>
<dbReference type="Proteomes" id="UP000277204">
    <property type="component" value="Unassembled WGS sequence"/>
</dbReference>
<keyword evidence="3" id="KW-1185">Reference proteome</keyword>
<protein>
    <submittedName>
        <fullName evidence="2">Uncharacterized protein</fullName>
    </submittedName>
</protein>
<feature type="region of interest" description="Disordered" evidence="1">
    <location>
        <begin position="328"/>
        <end position="367"/>
    </location>
</feature>
<gene>
    <name evidence="2" type="ORF">SMRZ_LOCUS24657</name>
</gene>
<sequence>MNLYKSGNDRNAVHNKTRRRTRSSVQIEEEEGEESITNSKPPELQKIIHRHLFSEISTGGCVAFFLEQFLFYPFVDIQVSIRVEDIILVGSGQIYSDDTVDLLPLQASVTQNSAVLMKSTELRKDLLYRMGVSSEILNDPLFVGDYNSMRHSRWFDHHLSFNGGYIQAVLTNNNTENDNWSLPKLSKSLANSLKPLVKKTSKSLVFQMPDFGVNSLNGGNLIGDENEINVDMDVKLEDSISYRLEEYIQTGRFSGRSVMEIKQNIGDRSKVSSALQNLLDSRVVFNVGSIYSRFVHHKFIRLWLVHLKPNMNFRSNVVIRNSAQLTKDNKLESTHPPKRLKLDSAVSDNSENQTDPNTSVKDTSNMDNVPTGYFLPQPWFSEIGSPKPRLFCDVLRSLCAQLSNCGGTTLALFAQQHQTLFGQQAIRQLLYKKENASLSIILQVFVCFSSSSPSSSSS</sequence>
<feature type="compositionally biased region" description="Polar residues" evidence="1">
    <location>
        <begin position="346"/>
        <end position="367"/>
    </location>
</feature>
<dbReference type="EMBL" id="UZAI01020574">
    <property type="protein sequence ID" value="VDP52263.1"/>
    <property type="molecule type" value="Genomic_DNA"/>
</dbReference>
<feature type="region of interest" description="Disordered" evidence="1">
    <location>
        <begin position="1"/>
        <end position="40"/>
    </location>
</feature>
<evidence type="ECO:0000313" key="3">
    <source>
        <dbReference type="Proteomes" id="UP000277204"/>
    </source>
</evidence>
<feature type="compositionally biased region" description="Basic residues" evidence="1">
    <location>
        <begin position="13"/>
        <end position="22"/>
    </location>
</feature>
<proteinExistence type="predicted"/>